<keyword evidence="2" id="KW-1185">Reference proteome</keyword>
<evidence type="ECO:0000313" key="2">
    <source>
        <dbReference type="Proteomes" id="UP000308886"/>
    </source>
</evidence>
<dbReference type="EMBL" id="SRZC01000025">
    <property type="protein sequence ID" value="TGX80497.1"/>
    <property type="molecule type" value="Genomic_DNA"/>
</dbReference>
<dbReference type="Proteomes" id="UP000308886">
    <property type="component" value="Unassembled WGS sequence"/>
</dbReference>
<accession>A0AC61QMG9</accession>
<gene>
    <name evidence="1" type="ORF">E5358_12635</name>
</gene>
<organism evidence="1 2">
    <name type="scientific">Palleniella muris</name>
    <dbReference type="NCBI Taxonomy" id="3038145"/>
    <lineage>
        <taxon>Bacteria</taxon>
        <taxon>Pseudomonadati</taxon>
        <taxon>Bacteroidota</taxon>
        <taxon>Bacteroidia</taxon>
        <taxon>Bacteroidales</taxon>
        <taxon>Prevotellaceae</taxon>
        <taxon>Palleniella</taxon>
    </lineage>
</organism>
<name>A0AC61QMG9_9BACT</name>
<comment type="caution">
    <text evidence="1">The sequence shown here is derived from an EMBL/GenBank/DDBJ whole genome shotgun (WGS) entry which is preliminary data.</text>
</comment>
<protein>
    <submittedName>
        <fullName evidence="1">HEPN domain-containing protein</fullName>
    </submittedName>
</protein>
<proteinExistence type="predicted"/>
<sequence>MKSKALENLSSAQILINNKQFTTSVHCSYYAVFQYMKYALSKSTFRPIDYFTQDSHNGESSHEYILTEVKNRIQTNPRNLRSFTEGVRNLKQNRVDADYHLRNFSDIEGIECRDNAEKLIKNLNNYFDNL</sequence>
<reference evidence="1" key="1">
    <citation type="submission" date="2019-04" db="EMBL/GenBank/DDBJ databases">
        <title>Microbes associate with the intestines of laboratory mice.</title>
        <authorList>
            <person name="Navarre W."/>
            <person name="Wong E."/>
            <person name="Huang K."/>
            <person name="Tropini C."/>
            <person name="Ng K."/>
            <person name="Yu B."/>
        </authorList>
    </citation>
    <scope>NUCLEOTIDE SEQUENCE</scope>
    <source>
        <strain evidence="1">NM73_A23</strain>
    </source>
</reference>
<evidence type="ECO:0000313" key="1">
    <source>
        <dbReference type="EMBL" id="TGX80497.1"/>
    </source>
</evidence>